<sequence>MMTGDDEATSMKAIAIVRDLQRKLANQCFERGISPEDIALGCLHGAFDVAEGAKGPGMTALEWMRTGLDLIERQLLAREIVQ</sequence>
<protein>
    <submittedName>
        <fullName evidence="1">Uncharacterized protein</fullName>
    </submittedName>
</protein>
<organism evidence="1 2">
    <name type="scientific">Tsuneonella litorea</name>
    <dbReference type="NCBI Taxonomy" id="2976475"/>
    <lineage>
        <taxon>Bacteria</taxon>
        <taxon>Pseudomonadati</taxon>
        <taxon>Pseudomonadota</taxon>
        <taxon>Alphaproteobacteria</taxon>
        <taxon>Sphingomonadales</taxon>
        <taxon>Erythrobacteraceae</taxon>
        <taxon>Tsuneonella</taxon>
    </lineage>
</organism>
<dbReference type="EMBL" id="JAOAMV010000001">
    <property type="protein sequence ID" value="MCT2557367.1"/>
    <property type="molecule type" value="Genomic_DNA"/>
</dbReference>
<gene>
    <name evidence="1" type="ORF">N0B51_00050</name>
</gene>
<accession>A0A9X2VXX4</accession>
<dbReference type="Proteomes" id="UP001142648">
    <property type="component" value="Unassembled WGS sequence"/>
</dbReference>
<dbReference type="AlphaFoldDB" id="A0A9X2VXX4"/>
<name>A0A9X2VXX4_9SPHN</name>
<evidence type="ECO:0000313" key="1">
    <source>
        <dbReference type="EMBL" id="MCT2557367.1"/>
    </source>
</evidence>
<dbReference type="RefSeq" id="WP_259960133.1">
    <property type="nucleotide sequence ID" value="NZ_JAOAMV010000001.1"/>
</dbReference>
<reference evidence="1" key="1">
    <citation type="submission" date="2022-09" db="EMBL/GenBank/DDBJ databases">
        <title>The genome sequence of Tsuneonella sp. YG55.</title>
        <authorList>
            <person name="Liu Y."/>
        </authorList>
    </citation>
    <scope>NUCLEOTIDE SEQUENCE</scope>
    <source>
        <strain evidence="1">YG55</strain>
    </source>
</reference>
<comment type="caution">
    <text evidence="1">The sequence shown here is derived from an EMBL/GenBank/DDBJ whole genome shotgun (WGS) entry which is preliminary data.</text>
</comment>
<proteinExistence type="predicted"/>
<keyword evidence="2" id="KW-1185">Reference proteome</keyword>
<evidence type="ECO:0000313" key="2">
    <source>
        <dbReference type="Proteomes" id="UP001142648"/>
    </source>
</evidence>